<name>A0A5N6QQ32_9ROSI</name>
<dbReference type="Gene3D" id="3.30.70.330">
    <property type="match status" value="1"/>
</dbReference>
<dbReference type="EMBL" id="CM017322">
    <property type="protein sequence ID" value="KAE8009144.1"/>
    <property type="molecule type" value="Genomic_DNA"/>
</dbReference>
<dbReference type="AlphaFoldDB" id="A0A5N6QQ32"/>
<dbReference type="OrthoDB" id="275582at2759"/>
<organism evidence="5 6">
    <name type="scientific">Carpinus fangiana</name>
    <dbReference type="NCBI Taxonomy" id="176857"/>
    <lineage>
        <taxon>Eukaryota</taxon>
        <taxon>Viridiplantae</taxon>
        <taxon>Streptophyta</taxon>
        <taxon>Embryophyta</taxon>
        <taxon>Tracheophyta</taxon>
        <taxon>Spermatophyta</taxon>
        <taxon>Magnoliopsida</taxon>
        <taxon>eudicotyledons</taxon>
        <taxon>Gunneridae</taxon>
        <taxon>Pentapetalae</taxon>
        <taxon>rosids</taxon>
        <taxon>fabids</taxon>
        <taxon>Fagales</taxon>
        <taxon>Betulaceae</taxon>
        <taxon>Carpinus</taxon>
    </lineage>
</organism>
<dbReference type="SUPFAM" id="SSF54189">
    <property type="entry name" value="Ribosomal proteins S24e, L23 and L15e"/>
    <property type="match status" value="1"/>
</dbReference>
<dbReference type="InterPro" id="IPR012677">
    <property type="entry name" value="Nucleotide-bd_a/b_plait_sf"/>
</dbReference>
<sequence>MEKVIHFPNQPIEFVMPSSSKNNGRDITIKTIPSASKPEIKKFLESVYSYEVEKVRTLNMKGKKKVRGGRLIAKPDYKKAYVTLKSPVSFSPDLNPVRLVEEERKRIKKNQNQAPSRSEKSH</sequence>
<dbReference type="GO" id="GO:0005762">
    <property type="term" value="C:mitochondrial large ribosomal subunit"/>
    <property type="evidence" value="ECO:0007669"/>
    <property type="project" value="TreeGrafter"/>
</dbReference>
<keyword evidence="2" id="KW-0689">Ribosomal protein</keyword>
<evidence type="ECO:0000313" key="6">
    <source>
        <dbReference type="Proteomes" id="UP000327013"/>
    </source>
</evidence>
<comment type="similarity">
    <text evidence="1">Belongs to the universal ribosomal protein uL23 family.</text>
</comment>
<dbReference type="PANTHER" id="PTHR12059">
    <property type="entry name" value="RIBOSOMAL PROTEIN L23-RELATED"/>
    <property type="match status" value="1"/>
</dbReference>
<evidence type="ECO:0000256" key="1">
    <source>
        <dbReference type="ARBA" id="ARBA00006700"/>
    </source>
</evidence>
<dbReference type="Pfam" id="PF00276">
    <property type="entry name" value="Ribosomal_L23"/>
    <property type="match status" value="1"/>
</dbReference>
<evidence type="ECO:0000256" key="3">
    <source>
        <dbReference type="ARBA" id="ARBA00023274"/>
    </source>
</evidence>
<dbReference type="Proteomes" id="UP000327013">
    <property type="component" value="Chromosome 2"/>
</dbReference>
<protein>
    <recommendedName>
        <fullName evidence="4">Large ribosomal subunit protein uL23m</fullName>
    </recommendedName>
</protein>
<dbReference type="PANTHER" id="PTHR12059:SF5">
    <property type="entry name" value="LARGE RIBOSOMAL SUBUNIT PROTEIN UL23M"/>
    <property type="match status" value="1"/>
</dbReference>
<accession>A0A5N6QQ32</accession>
<evidence type="ECO:0000256" key="4">
    <source>
        <dbReference type="ARBA" id="ARBA00039977"/>
    </source>
</evidence>
<proteinExistence type="inferred from homology"/>
<evidence type="ECO:0000313" key="5">
    <source>
        <dbReference type="EMBL" id="KAE8009144.1"/>
    </source>
</evidence>
<dbReference type="InterPro" id="IPR013025">
    <property type="entry name" value="Ribosomal_uL23-like"/>
</dbReference>
<dbReference type="InterPro" id="IPR012678">
    <property type="entry name" value="Ribosomal_uL23/eL15/eS24_sf"/>
</dbReference>
<keyword evidence="3" id="KW-0687">Ribonucleoprotein</keyword>
<dbReference type="GO" id="GO:0032543">
    <property type="term" value="P:mitochondrial translation"/>
    <property type="evidence" value="ECO:0007669"/>
    <property type="project" value="TreeGrafter"/>
</dbReference>
<dbReference type="GO" id="GO:0003735">
    <property type="term" value="F:structural constituent of ribosome"/>
    <property type="evidence" value="ECO:0007669"/>
    <property type="project" value="InterPro"/>
</dbReference>
<gene>
    <name evidence="5" type="ORF">FH972_005597</name>
</gene>
<dbReference type="GO" id="GO:0003729">
    <property type="term" value="F:mRNA binding"/>
    <property type="evidence" value="ECO:0007669"/>
    <property type="project" value="UniProtKB-ARBA"/>
</dbReference>
<evidence type="ECO:0000256" key="2">
    <source>
        <dbReference type="ARBA" id="ARBA00022980"/>
    </source>
</evidence>
<keyword evidence="6" id="KW-1185">Reference proteome</keyword>
<reference evidence="5 6" key="1">
    <citation type="submission" date="2019-06" db="EMBL/GenBank/DDBJ databases">
        <title>A chromosomal-level reference genome of Carpinus fangiana (Coryloideae, Betulaceae).</title>
        <authorList>
            <person name="Yang X."/>
            <person name="Wang Z."/>
            <person name="Zhang L."/>
            <person name="Hao G."/>
            <person name="Liu J."/>
            <person name="Yang Y."/>
        </authorList>
    </citation>
    <scope>NUCLEOTIDE SEQUENCE [LARGE SCALE GENOMIC DNA]</scope>
    <source>
        <strain evidence="5">Cfa_2016G</strain>
        <tissue evidence="5">Leaf</tissue>
    </source>
</reference>